<dbReference type="EMBL" id="JBHSXH010000005">
    <property type="protein sequence ID" value="MFC6823755.1"/>
    <property type="molecule type" value="Genomic_DNA"/>
</dbReference>
<evidence type="ECO:0000313" key="2">
    <source>
        <dbReference type="EMBL" id="MFC6823755.1"/>
    </source>
</evidence>
<dbReference type="Proteomes" id="UP001596408">
    <property type="component" value="Unassembled WGS sequence"/>
</dbReference>
<gene>
    <name evidence="2" type="ORF">ACFQEV_01890</name>
</gene>
<keyword evidence="3" id="KW-1185">Reference proteome</keyword>
<feature type="region of interest" description="Disordered" evidence="1">
    <location>
        <begin position="59"/>
        <end position="93"/>
    </location>
</feature>
<name>A0ABD5TTK7_9EURY</name>
<evidence type="ECO:0000256" key="1">
    <source>
        <dbReference type="SAM" id="MobiDB-lite"/>
    </source>
</evidence>
<reference evidence="2 3" key="1">
    <citation type="journal article" date="2019" name="Int. J. Syst. Evol. Microbiol.">
        <title>The Global Catalogue of Microorganisms (GCM) 10K type strain sequencing project: providing services to taxonomists for standard genome sequencing and annotation.</title>
        <authorList>
            <consortium name="The Broad Institute Genomics Platform"/>
            <consortium name="The Broad Institute Genome Sequencing Center for Infectious Disease"/>
            <person name="Wu L."/>
            <person name="Ma J."/>
        </authorList>
    </citation>
    <scope>NUCLEOTIDE SEQUENCE [LARGE SCALE GENOMIC DNA]</scope>
    <source>
        <strain evidence="2 3">YIM 94188</strain>
    </source>
</reference>
<organism evidence="2 3">
    <name type="scientific">Halopelagius fulvigenes</name>
    <dbReference type="NCBI Taxonomy" id="1198324"/>
    <lineage>
        <taxon>Archaea</taxon>
        <taxon>Methanobacteriati</taxon>
        <taxon>Methanobacteriota</taxon>
        <taxon>Stenosarchaea group</taxon>
        <taxon>Halobacteria</taxon>
        <taxon>Halobacteriales</taxon>
        <taxon>Haloferacaceae</taxon>
    </lineage>
</organism>
<dbReference type="RefSeq" id="WP_379692231.1">
    <property type="nucleotide sequence ID" value="NZ_JBHSXH010000005.1"/>
</dbReference>
<sequence>MPKYDTTAERCIAITTSPEPRDERAVKEYLTLLPTVPVFEDDPDTFLCVSQSGSQYHVPLAPGQRPPECDCSPRATTDAWRPLNRPEPSGSRR</sequence>
<accession>A0ABD5TTK7</accession>
<protein>
    <submittedName>
        <fullName evidence="2">Uncharacterized protein</fullName>
    </submittedName>
</protein>
<proteinExistence type="predicted"/>
<comment type="caution">
    <text evidence="2">The sequence shown here is derived from an EMBL/GenBank/DDBJ whole genome shotgun (WGS) entry which is preliminary data.</text>
</comment>
<dbReference type="AlphaFoldDB" id="A0ABD5TTK7"/>
<evidence type="ECO:0000313" key="3">
    <source>
        <dbReference type="Proteomes" id="UP001596408"/>
    </source>
</evidence>